<dbReference type="Gene3D" id="2.60.40.10">
    <property type="entry name" value="Immunoglobulins"/>
    <property type="match status" value="1"/>
</dbReference>
<dbReference type="InterPro" id="IPR013783">
    <property type="entry name" value="Ig-like_fold"/>
</dbReference>
<dbReference type="OrthoDB" id="2475673at2"/>
<accession>A0A292YSD5</accession>
<dbReference type="Proteomes" id="UP000217785">
    <property type="component" value="Unassembled WGS sequence"/>
</dbReference>
<comment type="caution">
    <text evidence="2">The sequence shown here is derived from an EMBL/GenBank/DDBJ whole genome shotgun (WGS) entry which is preliminary data.</text>
</comment>
<name>A0A292YSD5_9BACL</name>
<dbReference type="InterPro" id="IPR032693">
    <property type="entry name" value="YtkA-like_dom"/>
</dbReference>
<keyword evidence="3" id="KW-1185">Reference proteome</keyword>
<sequence length="123" mass="13488">MKKIAGFVLLAGILLTGCGSDNDWVANVQAPAQYIGEQELPITIEIKEQGQPVTGLQVKAQFEMKKMDHGKVEAMFTDGGNGTYTGKVKLPMGGEWLVNVNMSNGKRTEEQTLQFKTERVEAK</sequence>
<feature type="domain" description="YtkA-like" evidence="1">
    <location>
        <begin position="22"/>
        <end position="100"/>
    </location>
</feature>
<organism evidence="2 3">
    <name type="scientific">Effusibacillus lacus</name>
    <dbReference type="NCBI Taxonomy" id="1348429"/>
    <lineage>
        <taxon>Bacteria</taxon>
        <taxon>Bacillati</taxon>
        <taxon>Bacillota</taxon>
        <taxon>Bacilli</taxon>
        <taxon>Bacillales</taxon>
        <taxon>Alicyclobacillaceae</taxon>
        <taxon>Effusibacillus</taxon>
    </lineage>
</organism>
<reference evidence="3" key="1">
    <citation type="submission" date="2017-07" db="EMBL/GenBank/DDBJ databases">
        <title>Draft genome sequence of Effusibacillus lacus strain skLN1.</title>
        <authorList>
            <person name="Watanabe M."/>
            <person name="Kojima H."/>
            <person name="Fukui M."/>
        </authorList>
    </citation>
    <scope>NUCLEOTIDE SEQUENCE [LARGE SCALE GENOMIC DNA]</scope>
    <source>
        <strain evidence="3">skLN1</strain>
    </source>
</reference>
<dbReference type="Pfam" id="PF13115">
    <property type="entry name" value="YtkA"/>
    <property type="match status" value="1"/>
</dbReference>
<dbReference type="AlphaFoldDB" id="A0A292YSD5"/>
<evidence type="ECO:0000259" key="1">
    <source>
        <dbReference type="Pfam" id="PF13115"/>
    </source>
</evidence>
<evidence type="ECO:0000313" key="2">
    <source>
        <dbReference type="EMBL" id="GAX91395.1"/>
    </source>
</evidence>
<gene>
    <name evidence="2" type="ORF">EFBL_3064</name>
</gene>
<dbReference type="PROSITE" id="PS51257">
    <property type="entry name" value="PROKAR_LIPOPROTEIN"/>
    <property type="match status" value="1"/>
</dbReference>
<dbReference type="RefSeq" id="WP_096183146.1">
    <property type="nucleotide sequence ID" value="NZ_BDUF01000095.1"/>
</dbReference>
<proteinExistence type="predicted"/>
<protein>
    <recommendedName>
        <fullName evidence="1">YtkA-like domain-containing protein</fullName>
    </recommendedName>
</protein>
<evidence type="ECO:0000313" key="3">
    <source>
        <dbReference type="Proteomes" id="UP000217785"/>
    </source>
</evidence>
<dbReference type="EMBL" id="BDUF01000095">
    <property type="protein sequence ID" value="GAX91395.1"/>
    <property type="molecule type" value="Genomic_DNA"/>
</dbReference>